<feature type="chain" id="PRO_5044553040" evidence="1">
    <location>
        <begin position="24"/>
        <end position="134"/>
    </location>
</feature>
<feature type="signal peptide" evidence="1">
    <location>
        <begin position="1"/>
        <end position="23"/>
    </location>
</feature>
<name>A0A183U927_TOXCA</name>
<organism evidence="3 4">
    <name type="scientific">Toxocara canis</name>
    <name type="common">Canine roundworm</name>
    <dbReference type="NCBI Taxonomy" id="6265"/>
    <lineage>
        <taxon>Eukaryota</taxon>
        <taxon>Metazoa</taxon>
        <taxon>Ecdysozoa</taxon>
        <taxon>Nematoda</taxon>
        <taxon>Chromadorea</taxon>
        <taxon>Rhabditida</taxon>
        <taxon>Spirurina</taxon>
        <taxon>Ascaridomorpha</taxon>
        <taxon>Ascaridoidea</taxon>
        <taxon>Toxocaridae</taxon>
        <taxon>Toxocara</taxon>
    </lineage>
</organism>
<protein>
    <submittedName>
        <fullName evidence="4">WD_REPEATS_REGION domain-containing protein</fullName>
    </submittedName>
</protein>
<keyword evidence="1" id="KW-0732">Signal</keyword>
<dbReference type="InterPro" id="IPR015943">
    <property type="entry name" value="WD40/YVTN_repeat-like_dom_sf"/>
</dbReference>
<dbReference type="AlphaFoldDB" id="A0A183U927"/>
<keyword evidence="3" id="KW-1185">Reference proteome</keyword>
<dbReference type="EMBL" id="UYWY01010262">
    <property type="protein sequence ID" value="VDM33537.1"/>
    <property type="molecule type" value="Genomic_DNA"/>
</dbReference>
<sequence>MAVCVCRYGVSWALLWWPLKALSEDGMATNNFNVRAISMLTANLVVSSHLCGRIYVWDLREKSSSLPSLKPTVAYYPTNTPGAIMAISSHPADRHLVCSSIALILFCGIFAWRGGEREERRERFYIGAGFTSKE</sequence>
<evidence type="ECO:0000256" key="1">
    <source>
        <dbReference type="SAM" id="SignalP"/>
    </source>
</evidence>
<evidence type="ECO:0000313" key="4">
    <source>
        <dbReference type="WBParaSite" id="TCNE_0000499701-mRNA-1"/>
    </source>
</evidence>
<reference evidence="4" key="1">
    <citation type="submission" date="2016-06" db="UniProtKB">
        <authorList>
            <consortium name="WormBaseParasite"/>
        </authorList>
    </citation>
    <scope>IDENTIFICATION</scope>
</reference>
<dbReference type="Proteomes" id="UP000050794">
    <property type="component" value="Unassembled WGS sequence"/>
</dbReference>
<gene>
    <name evidence="2" type="ORF">TCNE_LOCUS4997</name>
</gene>
<evidence type="ECO:0000313" key="2">
    <source>
        <dbReference type="EMBL" id="VDM33537.1"/>
    </source>
</evidence>
<dbReference type="InterPro" id="IPR036322">
    <property type="entry name" value="WD40_repeat_dom_sf"/>
</dbReference>
<dbReference type="Gene3D" id="2.130.10.10">
    <property type="entry name" value="YVTN repeat-like/Quinoprotein amine dehydrogenase"/>
    <property type="match status" value="1"/>
</dbReference>
<dbReference type="SUPFAM" id="SSF50978">
    <property type="entry name" value="WD40 repeat-like"/>
    <property type="match status" value="1"/>
</dbReference>
<dbReference type="WBParaSite" id="TCNE_0000499701-mRNA-1">
    <property type="protein sequence ID" value="TCNE_0000499701-mRNA-1"/>
    <property type="gene ID" value="TCNE_0000499701"/>
</dbReference>
<evidence type="ECO:0000313" key="3">
    <source>
        <dbReference type="Proteomes" id="UP000050794"/>
    </source>
</evidence>
<accession>A0A183U927</accession>
<reference evidence="2 3" key="2">
    <citation type="submission" date="2018-11" db="EMBL/GenBank/DDBJ databases">
        <authorList>
            <consortium name="Pathogen Informatics"/>
        </authorList>
    </citation>
    <scope>NUCLEOTIDE SEQUENCE [LARGE SCALE GENOMIC DNA]</scope>
</reference>
<proteinExistence type="predicted"/>